<evidence type="ECO:0000256" key="4">
    <source>
        <dbReference type="ARBA" id="ARBA00033763"/>
    </source>
</evidence>
<reference evidence="9" key="3">
    <citation type="submission" date="2022-06" db="UniProtKB">
        <authorList>
            <consortium name="EnsemblMetazoa"/>
        </authorList>
    </citation>
    <scope>IDENTIFICATION</scope>
</reference>
<dbReference type="PANTHER" id="PTHR45904:SF2">
    <property type="entry name" value="TRNA (URACIL-5-)-METHYLTRANSFERASE HOMOLOG A"/>
    <property type="match status" value="1"/>
</dbReference>
<gene>
    <name evidence="8" type="ORF">SSS_7077</name>
</gene>
<evidence type="ECO:0000313" key="8">
    <source>
        <dbReference type="EMBL" id="KAF7495363.1"/>
    </source>
</evidence>
<dbReference type="Pfam" id="PF13847">
    <property type="entry name" value="Methyltransf_31"/>
    <property type="match status" value="1"/>
</dbReference>
<feature type="binding site" evidence="6">
    <location>
        <position position="491"/>
    </location>
    <ligand>
        <name>S-adenosyl-L-methionine</name>
        <dbReference type="ChEBI" id="CHEBI:59789"/>
    </ligand>
</feature>
<keyword evidence="1 6" id="KW-0489">Methyltransferase</keyword>
<dbReference type="InterPro" id="IPR045850">
    <property type="entry name" value="TRM2_met"/>
</dbReference>
<evidence type="ECO:0000256" key="1">
    <source>
        <dbReference type="ARBA" id="ARBA00022603"/>
    </source>
</evidence>
<keyword evidence="3 6" id="KW-0949">S-adenosyl-L-methionine</keyword>
<name>A0A834REQ1_SARSC</name>
<dbReference type="AlphaFoldDB" id="A0A834REQ1"/>
<dbReference type="InterPro" id="IPR010280">
    <property type="entry name" value="U5_MeTrfase_fam"/>
</dbReference>
<dbReference type="GO" id="GO:0030697">
    <property type="term" value="F:tRNA (uracil(54)-C5)-methyltransferase activity, S-adenosyl methionine-dependent"/>
    <property type="evidence" value="ECO:0007669"/>
    <property type="project" value="UniProtKB-EC"/>
</dbReference>
<dbReference type="SUPFAM" id="SSF53335">
    <property type="entry name" value="S-adenosyl-L-methionine-dependent methyltransferases"/>
    <property type="match status" value="1"/>
</dbReference>
<dbReference type="EnsemblMetazoa" id="SSS_7077s_mrna">
    <property type="protein sequence ID" value="KAF7495363.1"/>
    <property type="gene ID" value="SSS_7077"/>
</dbReference>
<dbReference type="EMBL" id="WVUK01000048">
    <property type="protein sequence ID" value="KAF7495363.1"/>
    <property type="molecule type" value="Genomic_DNA"/>
</dbReference>
<dbReference type="Gene3D" id="3.40.50.150">
    <property type="entry name" value="Vaccinia Virus protein VP39"/>
    <property type="match status" value="1"/>
</dbReference>
<dbReference type="InterPro" id="IPR025714">
    <property type="entry name" value="Methyltranfer_dom"/>
</dbReference>
<evidence type="ECO:0000259" key="7">
    <source>
        <dbReference type="Pfam" id="PF13847"/>
    </source>
</evidence>
<reference evidence="10" key="1">
    <citation type="journal article" date="2020" name="PLoS Negl. Trop. Dis.">
        <title>High-quality nuclear genome for Sarcoptes scabiei-A critical resource for a neglected parasite.</title>
        <authorList>
            <person name="Korhonen P.K."/>
            <person name="Gasser R.B."/>
            <person name="Ma G."/>
            <person name="Wang T."/>
            <person name="Stroehlein A.J."/>
            <person name="Young N.D."/>
            <person name="Ang C.S."/>
            <person name="Fernando D.D."/>
            <person name="Lu H.C."/>
            <person name="Taylor S."/>
            <person name="Reynolds S.L."/>
            <person name="Mofiz E."/>
            <person name="Najaraj S.H."/>
            <person name="Gowda H."/>
            <person name="Madugundu A."/>
            <person name="Renuse S."/>
            <person name="Holt D."/>
            <person name="Pandey A."/>
            <person name="Papenfuss A.T."/>
            <person name="Fischer K."/>
        </authorList>
    </citation>
    <scope>NUCLEOTIDE SEQUENCE [LARGE SCALE GENOMIC DNA]</scope>
</reference>
<dbReference type="GO" id="GO:0032259">
    <property type="term" value="P:methylation"/>
    <property type="evidence" value="ECO:0007669"/>
    <property type="project" value="UniProtKB-KW"/>
</dbReference>
<evidence type="ECO:0000256" key="5">
    <source>
        <dbReference type="ARBA" id="ARBA00047278"/>
    </source>
</evidence>
<sequence>MIENENSDSNRNHQDRLDRFDDIVSQSEEYSSHQFDYLRHDFTSEIFKIEIENLPRKTPRKAFMNFLAKNKIIAQKVKIIESKFKKFSHAYVTFKSDIERDKTIEILDGCKFRNNTIKCKKSNPLPDPLMIKRLEKNAPQIDETYDRLSSIEREEFINDQVCSLWRQSYKEQICNKIKVLESVWKKCHSELKFIAKAARFDLRQTLYWFRKYLTSDDVIPSPVLDGYRNKYEFNVGSDKQVGFRLGLYRQGSTRVVNPPSRCPIISKQASLILYHFQRYLAEKTKLQGYNPIDHSGYWKKILVRINRCDECLIMITITRQPDMTTNILDEECRKLVEHFSEAIFRIQSIYLEIAERSQSNESKNEIKHLSGESYIFEKMRLSNDEDWLRFRISPMSFFQINTEAAEILYKNVKELAQCDSKSIILDICCGTGAIGLFLANHVDRVLGFELNEEAIEDAKSNAQINNISNIEFHCGRVEKIMGPIIDRIVINDEQQNL</sequence>
<feature type="binding site" evidence="6">
    <location>
        <position position="449"/>
    </location>
    <ligand>
        <name>S-adenosyl-L-methionine</name>
        <dbReference type="ChEBI" id="CHEBI:59789"/>
    </ligand>
</feature>
<dbReference type="GO" id="GO:0003723">
    <property type="term" value="F:RNA binding"/>
    <property type="evidence" value="ECO:0007669"/>
    <property type="project" value="TreeGrafter"/>
</dbReference>
<evidence type="ECO:0000256" key="2">
    <source>
        <dbReference type="ARBA" id="ARBA00022679"/>
    </source>
</evidence>
<dbReference type="SUPFAM" id="SSF54928">
    <property type="entry name" value="RNA-binding domain, RBD"/>
    <property type="match status" value="1"/>
</dbReference>
<evidence type="ECO:0000313" key="10">
    <source>
        <dbReference type="Proteomes" id="UP000070412"/>
    </source>
</evidence>
<evidence type="ECO:0000256" key="3">
    <source>
        <dbReference type="ARBA" id="ARBA00022691"/>
    </source>
</evidence>
<protein>
    <recommendedName>
        <fullName evidence="4">tRNA (uracil(54)-C(5))-methyltransferase</fullName>
        <ecNumber evidence="4">2.1.1.35</ecNumber>
    </recommendedName>
</protein>
<proteinExistence type="inferred from homology"/>
<dbReference type="InterPro" id="IPR035979">
    <property type="entry name" value="RBD_domain_sf"/>
</dbReference>
<dbReference type="InterPro" id="IPR029063">
    <property type="entry name" value="SAM-dependent_MTases_sf"/>
</dbReference>
<accession>A0A834REQ1</accession>
<evidence type="ECO:0000256" key="6">
    <source>
        <dbReference type="PROSITE-ProRule" id="PRU01024"/>
    </source>
</evidence>
<organism evidence="8">
    <name type="scientific">Sarcoptes scabiei</name>
    <name type="common">Itch mite</name>
    <name type="synonym">Acarus scabiei</name>
    <dbReference type="NCBI Taxonomy" id="52283"/>
    <lineage>
        <taxon>Eukaryota</taxon>
        <taxon>Metazoa</taxon>
        <taxon>Ecdysozoa</taxon>
        <taxon>Arthropoda</taxon>
        <taxon>Chelicerata</taxon>
        <taxon>Arachnida</taxon>
        <taxon>Acari</taxon>
        <taxon>Acariformes</taxon>
        <taxon>Sarcoptiformes</taxon>
        <taxon>Astigmata</taxon>
        <taxon>Psoroptidia</taxon>
        <taxon>Sarcoptoidea</taxon>
        <taxon>Sarcoptidae</taxon>
        <taxon>Sarcoptinae</taxon>
        <taxon>Sarcoptes</taxon>
    </lineage>
</organism>
<feature type="domain" description="Methyltransferase" evidence="7">
    <location>
        <begin position="420"/>
        <end position="481"/>
    </location>
</feature>
<comment type="similarity">
    <text evidence="6">Belongs to the class I-like SAM-binding methyltransferase superfamily. RNA M5U methyltransferase family.</text>
</comment>
<keyword evidence="10" id="KW-1185">Reference proteome</keyword>
<keyword evidence="2 6" id="KW-0808">Transferase</keyword>
<evidence type="ECO:0000313" key="9">
    <source>
        <dbReference type="EnsemblMetazoa" id="KAF7495363.1"/>
    </source>
</evidence>
<comment type="caution">
    <text evidence="6">Lacks conserved residue(s) required for the propagation of feature annotation.</text>
</comment>
<dbReference type="PANTHER" id="PTHR45904">
    <property type="entry name" value="TRNA (URACIL-5-)-METHYLTRANSFERASE"/>
    <property type="match status" value="1"/>
</dbReference>
<dbReference type="EC" id="2.1.1.35" evidence="4"/>
<dbReference type="GO" id="GO:0006396">
    <property type="term" value="P:RNA processing"/>
    <property type="evidence" value="ECO:0007669"/>
    <property type="project" value="InterPro"/>
</dbReference>
<reference evidence="8" key="2">
    <citation type="submission" date="2020-01" db="EMBL/GenBank/DDBJ databases">
        <authorList>
            <person name="Korhonen P.K.K."/>
            <person name="Guangxu M.G."/>
            <person name="Wang T.W."/>
            <person name="Stroehlein A.J.S."/>
            <person name="Young N.D."/>
            <person name="Ang C.-S.A."/>
            <person name="Fernando D.W.F."/>
            <person name="Lu H.L."/>
            <person name="Taylor S.T."/>
            <person name="Ehtesham M.E.M."/>
            <person name="Najaraj S.H.N."/>
            <person name="Harsha G.H.G."/>
            <person name="Madugundu A.M."/>
            <person name="Renuse S.R."/>
            <person name="Holt D.H."/>
            <person name="Pandey A.P."/>
            <person name="Papenfuss A.P."/>
            <person name="Gasser R.B.G."/>
            <person name="Fischer K.F."/>
        </authorList>
    </citation>
    <scope>NUCLEOTIDE SEQUENCE</scope>
    <source>
        <strain evidence="8">SSS_KF_BRIS2020</strain>
    </source>
</reference>
<feature type="binding site" evidence="6">
    <location>
        <position position="399"/>
    </location>
    <ligand>
        <name>S-adenosyl-L-methionine</name>
        <dbReference type="ChEBI" id="CHEBI:59789"/>
    </ligand>
</feature>
<dbReference type="PROSITE" id="PS51687">
    <property type="entry name" value="SAM_MT_RNA_M5U"/>
    <property type="match status" value="1"/>
</dbReference>
<dbReference type="Gene3D" id="2.40.50.1070">
    <property type="match status" value="1"/>
</dbReference>
<dbReference type="Proteomes" id="UP000070412">
    <property type="component" value="Unassembled WGS sequence"/>
</dbReference>
<comment type="catalytic activity">
    <reaction evidence="5">
        <text>uridine(54) in tRNA + S-adenosyl-L-methionine = 5-methyluridine(54) in tRNA + S-adenosyl-L-homocysteine + H(+)</text>
        <dbReference type="Rhea" id="RHEA:42712"/>
        <dbReference type="Rhea" id="RHEA-COMP:10167"/>
        <dbReference type="Rhea" id="RHEA-COMP:10193"/>
        <dbReference type="ChEBI" id="CHEBI:15378"/>
        <dbReference type="ChEBI" id="CHEBI:57856"/>
        <dbReference type="ChEBI" id="CHEBI:59789"/>
        <dbReference type="ChEBI" id="CHEBI:65315"/>
        <dbReference type="ChEBI" id="CHEBI:74447"/>
        <dbReference type="EC" id="2.1.1.35"/>
    </reaction>
    <physiologicalReaction direction="left-to-right" evidence="5">
        <dbReference type="Rhea" id="RHEA:42713"/>
    </physiologicalReaction>
</comment>
<dbReference type="CDD" id="cd02440">
    <property type="entry name" value="AdoMet_MTases"/>
    <property type="match status" value="1"/>
</dbReference>
<dbReference type="OrthoDB" id="10250660at2759"/>